<keyword evidence="10" id="KW-0547">Nucleotide-binding</keyword>
<dbReference type="Gene3D" id="1.10.510.10">
    <property type="entry name" value="Transferase(Phosphotransferase) domain 1"/>
    <property type="match status" value="1"/>
</dbReference>
<dbReference type="PROSITE" id="PS50011">
    <property type="entry name" value="PROTEIN_KINASE_DOM"/>
    <property type="match status" value="1"/>
</dbReference>
<dbReference type="PROSITE" id="PS00109">
    <property type="entry name" value="PROTEIN_KINASE_TYR"/>
    <property type="match status" value="1"/>
</dbReference>
<evidence type="ECO:0000256" key="13">
    <source>
        <dbReference type="SAM" id="SignalP"/>
    </source>
</evidence>
<protein>
    <submittedName>
        <fullName evidence="17">Fibroblast growth factor receptor 3-like</fullName>
    </submittedName>
</protein>
<dbReference type="CDD" id="cd00099">
    <property type="entry name" value="IgV"/>
    <property type="match status" value="1"/>
</dbReference>
<dbReference type="Gene3D" id="2.60.40.10">
    <property type="entry name" value="Immunoglobulins"/>
    <property type="match status" value="3"/>
</dbReference>
<keyword evidence="13" id="KW-0732">Signal</keyword>
<dbReference type="SMART" id="SM00409">
    <property type="entry name" value="IG"/>
    <property type="match status" value="3"/>
</dbReference>
<evidence type="ECO:0000313" key="16">
    <source>
        <dbReference type="Proteomes" id="UP000085678"/>
    </source>
</evidence>
<evidence type="ECO:0000259" key="15">
    <source>
        <dbReference type="PROSITE" id="PS50835"/>
    </source>
</evidence>
<evidence type="ECO:0000256" key="6">
    <source>
        <dbReference type="ARBA" id="ARBA00023170"/>
    </source>
</evidence>
<dbReference type="PROSITE" id="PS50835">
    <property type="entry name" value="IG_LIKE"/>
    <property type="match status" value="3"/>
</dbReference>
<keyword evidence="4 12" id="KW-0472">Membrane</keyword>
<proteinExistence type="predicted"/>
<dbReference type="STRING" id="7574.A0A1S3KC88"/>
<dbReference type="AlphaFoldDB" id="A0A1S3KC88"/>
<evidence type="ECO:0000256" key="5">
    <source>
        <dbReference type="ARBA" id="ARBA00023157"/>
    </source>
</evidence>
<dbReference type="GO" id="GO:0046872">
    <property type="term" value="F:metal ion binding"/>
    <property type="evidence" value="ECO:0007669"/>
    <property type="project" value="UniProtKB-KW"/>
</dbReference>
<dbReference type="SMART" id="SM00408">
    <property type="entry name" value="IGc2"/>
    <property type="match status" value="3"/>
</dbReference>
<keyword evidence="11" id="KW-0479">Metal-binding</keyword>
<dbReference type="Proteomes" id="UP000085678">
    <property type="component" value="Unplaced"/>
</dbReference>
<dbReference type="OrthoDB" id="4062651at2759"/>
<evidence type="ECO:0000256" key="10">
    <source>
        <dbReference type="PIRSR" id="PIRSR000615-2"/>
    </source>
</evidence>
<keyword evidence="8" id="KW-0393">Immunoglobulin domain</keyword>
<organism evidence="16 17">
    <name type="scientific">Lingula anatina</name>
    <name type="common">Brachiopod</name>
    <name type="synonym">Lingula unguis</name>
    <dbReference type="NCBI Taxonomy" id="7574"/>
    <lineage>
        <taxon>Eukaryota</taxon>
        <taxon>Metazoa</taxon>
        <taxon>Spiralia</taxon>
        <taxon>Lophotrochozoa</taxon>
        <taxon>Brachiopoda</taxon>
        <taxon>Linguliformea</taxon>
        <taxon>Lingulata</taxon>
        <taxon>Lingulida</taxon>
        <taxon>Linguloidea</taxon>
        <taxon>Lingulidae</taxon>
        <taxon>Lingula</taxon>
    </lineage>
</organism>
<feature type="domain" description="Ig-like" evidence="15">
    <location>
        <begin position="11"/>
        <end position="129"/>
    </location>
</feature>
<dbReference type="GO" id="GO:0005524">
    <property type="term" value="F:ATP binding"/>
    <property type="evidence" value="ECO:0007669"/>
    <property type="project" value="UniProtKB-KW"/>
</dbReference>
<dbReference type="RefSeq" id="XP_013420054.1">
    <property type="nucleotide sequence ID" value="XM_013564600.1"/>
</dbReference>
<reference evidence="17" key="1">
    <citation type="submission" date="2025-08" db="UniProtKB">
        <authorList>
            <consortium name="RefSeq"/>
        </authorList>
    </citation>
    <scope>IDENTIFICATION</scope>
    <source>
        <tissue evidence="17">Gonads</tissue>
    </source>
</reference>
<feature type="binding site" evidence="11">
    <location>
        <position position="590"/>
    </location>
    <ligand>
        <name>Mg(2+)</name>
        <dbReference type="ChEBI" id="CHEBI:18420"/>
    </ligand>
</feature>
<dbReference type="Pfam" id="PF07714">
    <property type="entry name" value="PK_Tyr_Ser-Thr"/>
    <property type="match status" value="1"/>
</dbReference>
<feature type="binding site" evidence="10">
    <location>
        <position position="589"/>
    </location>
    <ligand>
        <name>ATP</name>
        <dbReference type="ChEBI" id="CHEBI:30616"/>
    </ligand>
</feature>
<dbReference type="GO" id="GO:0043235">
    <property type="term" value="C:receptor complex"/>
    <property type="evidence" value="ECO:0007669"/>
    <property type="project" value="TreeGrafter"/>
</dbReference>
<evidence type="ECO:0000256" key="9">
    <source>
        <dbReference type="PIRSR" id="PIRSR000615-1"/>
    </source>
</evidence>
<evidence type="ECO:0000256" key="7">
    <source>
        <dbReference type="ARBA" id="ARBA00023180"/>
    </source>
</evidence>
<evidence type="ECO:0000256" key="3">
    <source>
        <dbReference type="ARBA" id="ARBA00022989"/>
    </source>
</evidence>
<keyword evidence="2 12" id="KW-0812">Transmembrane</keyword>
<evidence type="ECO:0000256" key="4">
    <source>
        <dbReference type="ARBA" id="ARBA00023136"/>
    </source>
</evidence>
<sequence length="628" mass="68785">MAVSWSTSSRPKFNIKWLLVIVIQLAAVTEIVSQTTVVGIPGETTTLQCTYATSGTLAEVNWFRGTEQILTLYPDGAQFSYSPDKARLSGTLSESTKTTTLNIQQTQCPRDEGQYRCEVSVRGAQKEISTVQLMIKVEPSENPVLATQQLNDQGSTSFICFGQLGRPAKGITWYRTLNDQQQNRTSEAQSSDPVLNSDGCTYNGQSELRVDISASDDGAQFTCTIGQKSASVSLTAASNPKITYISTGAPPIIDSAMGSVEFVKGSAITLICSANGYPQPSFKWFYREELSNTREVLNGHRNNPSVLYLDHIQKPGYYECQASNTVNQLHALPSKVLRITLSAKSAPATGATLGSQSLPVEAIGGIIGAILGVIVIIVSACVTYTNCVKKKQKTVKENVSLGNSSGDVSGGHELQTYQNGEIFSRNKGMYETPVNVSIPSPVYTDLQTQQQALMEESPYAEIQERDVEIRRQNIKLMEKIDTSDTFLYGEMMKELKVMLELKPHPNVVTFLGSCTGDNGVPLIIVEYLPNGNLQDYLRNDRLKQKALYGNLHGISSLTPCDLLKFALDVANGMSYLSSMAILHRDLAARNILVAEDRTCKISDFGFVKDVIESHTYVKQLQVGEYLCT</sequence>
<name>A0A1S3KC88_LINAN</name>
<keyword evidence="10" id="KW-0067">ATP-binding</keyword>
<dbReference type="SMART" id="SM00219">
    <property type="entry name" value="TyrKc"/>
    <property type="match status" value="1"/>
</dbReference>
<evidence type="ECO:0000256" key="8">
    <source>
        <dbReference type="ARBA" id="ARBA00023319"/>
    </source>
</evidence>
<feature type="domain" description="Ig-like" evidence="15">
    <location>
        <begin position="139"/>
        <end position="233"/>
    </location>
</feature>
<dbReference type="InParanoid" id="A0A1S3KC88"/>
<keyword evidence="7" id="KW-0325">Glycoprotein</keyword>
<dbReference type="GeneID" id="106180583"/>
<dbReference type="Pfam" id="PF08205">
    <property type="entry name" value="C2-set_2"/>
    <property type="match status" value="1"/>
</dbReference>
<dbReference type="InterPro" id="IPR011009">
    <property type="entry name" value="Kinase-like_dom_sf"/>
</dbReference>
<gene>
    <name evidence="17" type="primary">LOC106180583</name>
</gene>
<feature type="active site" description="Proton acceptor" evidence="9">
    <location>
        <position position="585"/>
    </location>
</feature>
<dbReference type="InterPro" id="IPR003599">
    <property type="entry name" value="Ig_sub"/>
</dbReference>
<keyword evidence="11" id="KW-0460">Magnesium</keyword>
<dbReference type="KEGG" id="lak:106180583"/>
<dbReference type="GO" id="GO:0005886">
    <property type="term" value="C:plasma membrane"/>
    <property type="evidence" value="ECO:0007669"/>
    <property type="project" value="TreeGrafter"/>
</dbReference>
<dbReference type="InterPro" id="IPR036179">
    <property type="entry name" value="Ig-like_dom_sf"/>
</dbReference>
<dbReference type="InterPro" id="IPR013162">
    <property type="entry name" value="CD80_C2-set"/>
</dbReference>
<feature type="binding site" evidence="11">
    <location>
        <position position="603"/>
    </location>
    <ligand>
        <name>Mg(2+)</name>
        <dbReference type="ChEBI" id="CHEBI:18420"/>
    </ligand>
</feature>
<feature type="transmembrane region" description="Helical" evidence="12">
    <location>
        <begin position="362"/>
        <end position="384"/>
    </location>
</feature>
<dbReference type="Pfam" id="PF07686">
    <property type="entry name" value="V-set"/>
    <property type="match status" value="1"/>
</dbReference>
<keyword evidence="6" id="KW-0675">Receptor</keyword>
<keyword evidence="5" id="KW-1015">Disulfide bond</keyword>
<dbReference type="InterPro" id="IPR001245">
    <property type="entry name" value="Ser-Thr/Tyr_kinase_cat_dom"/>
</dbReference>
<dbReference type="Pfam" id="PF13927">
    <property type="entry name" value="Ig_3"/>
    <property type="match status" value="1"/>
</dbReference>
<feature type="domain" description="Protein kinase" evidence="14">
    <location>
        <begin position="448"/>
        <end position="628"/>
    </location>
</feature>
<feature type="domain" description="Ig-like" evidence="15">
    <location>
        <begin position="250"/>
        <end position="342"/>
    </location>
</feature>
<dbReference type="PANTHER" id="PTHR24416:SF621">
    <property type="entry name" value="TYROSINE KINASE RECEPTOR CAD96CA"/>
    <property type="match status" value="1"/>
</dbReference>
<dbReference type="PIRSF" id="PIRSF000615">
    <property type="entry name" value="TyrPK_CSF1-R"/>
    <property type="match status" value="1"/>
</dbReference>
<dbReference type="SUPFAM" id="SSF48726">
    <property type="entry name" value="Immunoglobulin"/>
    <property type="match status" value="3"/>
</dbReference>
<dbReference type="InterPro" id="IPR020635">
    <property type="entry name" value="Tyr_kinase_cat_dom"/>
</dbReference>
<dbReference type="SUPFAM" id="SSF56112">
    <property type="entry name" value="Protein kinase-like (PK-like)"/>
    <property type="match status" value="1"/>
</dbReference>
<comment type="subcellular location">
    <subcellularLocation>
        <location evidence="1">Membrane</location>
        <topology evidence="1">Single-pass membrane protein</topology>
    </subcellularLocation>
</comment>
<dbReference type="InterPro" id="IPR013106">
    <property type="entry name" value="Ig_V-set"/>
</dbReference>
<evidence type="ECO:0000256" key="12">
    <source>
        <dbReference type="SAM" id="Phobius"/>
    </source>
</evidence>
<dbReference type="GO" id="GO:0004714">
    <property type="term" value="F:transmembrane receptor protein tyrosine kinase activity"/>
    <property type="evidence" value="ECO:0007669"/>
    <property type="project" value="TreeGrafter"/>
</dbReference>
<dbReference type="InterPro" id="IPR008266">
    <property type="entry name" value="Tyr_kinase_AS"/>
</dbReference>
<dbReference type="InterPro" id="IPR013783">
    <property type="entry name" value="Ig-like_fold"/>
</dbReference>
<evidence type="ECO:0000256" key="1">
    <source>
        <dbReference type="ARBA" id="ARBA00004167"/>
    </source>
</evidence>
<evidence type="ECO:0000313" key="17">
    <source>
        <dbReference type="RefSeq" id="XP_013420054.1"/>
    </source>
</evidence>
<keyword evidence="16" id="KW-1185">Reference proteome</keyword>
<feature type="signal peptide" evidence="13">
    <location>
        <begin position="1"/>
        <end position="33"/>
    </location>
</feature>
<keyword evidence="3 12" id="KW-1133">Transmembrane helix</keyword>
<evidence type="ECO:0000259" key="14">
    <source>
        <dbReference type="PROSITE" id="PS50011"/>
    </source>
</evidence>
<dbReference type="PANTHER" id="PTHR24416">
    <property type="entry name" value="TYROSINE-PROTEIN KINASE RECEPTOR"/>
    <property type="match status" value="1"/>
</dbReference>
<evidence type="ECO:0000256" key="2">
    <source>
        <dbReference type="ARBA" id="ARBA00022692"/>
    </source>
</evidence>
<evidence type="ECO:0000256" key="11">
    <source>
        <dbReference type="PIRSR" id="PIRSR000615-3"/>
    </source>
</evidence>
<dbReference type="GO" id="GO:0007169">
    <property type="term" value="P:cell surface receptor protein tyrosine kinase signaling pathway"/>
    <property type="evidence" value="ECO:0007669"/>
    <property type="project" value="TreeGrafter"/>
</dbReference>
<dbReference type="InterPro" id="IPR007110">
    <property type="entry name" value="Ig-like_dom"/>
</dbReference>
<accession>A0A1S3KC88</accession>
<dbReference type="InterPro" id="IPR000719">
    <property type="entry name" value="Prot_kinase_dom"/>
</dbReference>
<dbReference type="InterPro" id="IPR050122">
    <property type="entry name" value="RTK"/>
</dbReference>
<feature type="chain" id="PRO_5010353413" evidence="13">
    <location>
        <begin position="34"/>
        <end position="628"/>
    </location>
</feature>
<dbReference type="PRINTS" id="PR00109">
    <property type="entry name" value="TYRKINASE"/>
</dbReference>
<dbReference type="InterPro" id="IPR003598">
    <property type="entry name" value="Ig_sub2"/>
</dbReference>